<sequence length="453" mass="49873">MVETKVEGLSPFMMHRSLIESPHLVESANGSYLKLTNGKKILDACGGAAVVSIGHCNERVIKALTKQLETVHYVHTLDYSTQPAEALATMIIEPYKEHLAKAYFANSGSEANEAAFKLALQYFHDKGLTTKTQFISRNQSYHGNCLGGLSASGHVSRKRPFTKYVSPNFHFVSPANEYRYKPEYTSVEEYVALLGDELENKILELGPENVAAFIAETVVGASTGGLPAPKGYFKLIRKICDKYNVLLILDEIMCGSGRTGTFFAWEQEGIIPDITTCGKAIASGYSPLSACICTHKVVDGLLEGSCAFNNGHTYQSHPLSCRAGLEVLGIIKEENLLENVTEMGKYLGSMLNKRLRNFKCVGDIRGRGLFWGIEFVQDQTTKKPFDSSLHVGALIQRYIWESNVAVYPGGGTANGVEGDHVLIAPMYIVTKEEIDIIVSTVEQCIKRFEDEQS</sequence>
<evidence type="ECO:0000256" key="5">
    <source>
        <dbReference type="ARBA" id="ARBA00021753"/>
    </source>
</evidence>
<dbReference type="PIRSF" id="PIRSF000521">
    <property type="entry name" value="Transaminase_4ab_Lys_Orn"/>
    <property type="match status" value="1"/>
</dbReference>
<dbReference type="PANTHER" id="PTHR43094:SF1">
    <property type="entry name" value="AMINOTRANSFERASE CLASS-III"/>
    <property type="match status" value="1"/>
</dbReference>
<dbReference type="SUPFAM" id="SSF53383">
    <property type="entry name" value="PLP-dependent transferases"/>
    <property type="match status" value="1"/>
</dbReference>
<dbReference type="InterPro" id="IPR015421">
    <property type="entry name" value="PyrdxlP-dep_Trfase_major"/>
</dbReference>
<evidence type="ECO:0000256" key="6">
    <source>
        <dbReference type="ARBA" id="ARBA00022898"/>
    </source>
</evidence>
<dbReference type="Gene3D" id="3.40.640.10">
    <property type="entry name" value="Type I PLP-dependent aspartate aminotransferase-like (Major domain)"/>
    <property type="match status" value="1"/>
</dbReference>
<keyword evidence="6 7" id="KW-0663">Pyridoxal phosphate</keyword>
<evidence type="ECO:0000256" key="2">
    <source>
        <dbReference type="ARBA" id="ARBA00005024"/>
    </source>
</evidence>
<accession>A0A1E4STV3</accession>
<dbReference type="CDD" id="cd00610">
    <property type="entry name" value="OAT_like"/>
    <property type="match status" value="1"/>
</dbReference>
<evidence type="ECO:0000256" key="3">
    <source>
        <dbReference type="ARBA" id="ARBA00008954"/>
    </source>
</evidence>
<dbReference type="EC" id="2.6.1.11" evidence="4"/>
<dbReference type="GO" id="GO:0003992">
    <property type="term" value="F:N2-acetyl-L-ornithine:2-oxoglutarate 5-aminotransferase activity"/>
    <property type="evidence" value="ECO:0007669"/>
    <property type="project" value="UniProtKB-EC"/>
</dbReference>
<protein>
    <recommendedName>
        <fullName evidence="5">Acetylornithine aminotransferase, mitochondrial</fullName>
        <ecNumber evidence="4">2.6.1.11</ecNumber>
    </recommendedName>
</protein>
<gene>
    <name evidence="8" type="ORF">CANARDRAFT_10027</name>
</gene>
<dbReference type="GO" id="GO:0030170">
    <property type="term" value="F:pyridoxal phosphate binding"/>
    <property type="evidence" value="ECO:0007669"/>
    <property type="project" value="InterPro"/>
</dbReference>
<evidence type="ECO:0000256" key="4">
    <source>
        <dbReference type="ARBA" id="ARBA00012919"/>
    </source>
</evidence>
<dbReference type="FunFam" id="3.40.640.10:FF:000004">
    <property type="entry name" value="Acetylornithine aminotransferase"/>
    <property type="match status" value="1"/>
</dbReference>
<comment type="pathway">
    <text evidence="2">Amino-acid biosynthesis; L-arginine biosynthesis; N(2)-acetyl-L-ornithine from L-glutamate: step 4/4.</text>
</comment>
<evidence type="ECO:0000256" key="1">
    <source>
        <dbReference type="ARBA" id="ARBA00001933"/>
    </source>
</evidence>
<dbReference type="GO" id="GO:0005829">
    <property type="term" value="C:cytosol"/>
    <property type="evidence" value="ECO:0007669"/>
    <property type="project" value="TreeGrafter"/>
</dbReference>
<evidence type="ECO:0000313" key="8">
    <source>
        <dbReference type="EMBL" id="ODV82934.1"/>
    </source>
</evidence>
<dbReference type="NCBIfam" id="NF005685">
    <property type="entry name" value="PRK07483.1"/>
    <property type="match status" value="1"/>
</dbReference>
<dbReference type="EMBL" id="KV453870">
    <property type="protein sequence ID" value="ODV82934.1"/>
    <property type="molecule type" value="Genomic_DNA"/>
</dbReference>
<dbReference type="PANTHER" id="PTHR43094">
    <property type="entry name" value="AMINOTRANSFERASE"/>
    <property type="match status" value="1"/>
</dbReference>
<dbReference type="InterPro" id="IPR005814">
    <property type="entry name" value="Aminotrans_3"/>
</dbReference>
<comment type="cofactor">
    <cofactor evidence="1">
        <name>pyridoxal 5'-phosphate</name>
        <dbReference type="ChEBI" id="CHEBI:597326"/>
    </cofactor>
</comment>
<dbReference type="AlphaFoldDB" id="A0A1E4STV3"/>
<dbReference type="InterPro" id="IPR015422">
    <property type="entry name" value="PyrdxlP-dep_Trfase_small"/>
</dbReference>
<dbReference type="Gene3D" id="3.90.1150.10">
    <property type="entry name" value="Aspartate Aminotransferase, domain 1"/>
    <property type="match status" value="1"/>
</dbReference>
<proteinExistence type="inferred from homology"/>
<dbReference type="OrthoDB" id="10261433at2759"/>
<evidence type="ECO:0000313" key="9">
    <source>
        <dbReference type="Proteomes" id="UP000094801"/>
    </source>
</evidence>
<keyword evidence="9" id="KW-1185">Reference proteome</keyword>
<dbReference type="Pfam" id="PF00202">
    <property type="entry name" value="Aminotran_3"/>
    <property type="match status" value="1"/>
</dbReference>
<evidence type="ECO:0000256" key="7">
    <source>
        <dbReference type="RuleBase" id="RU003560"/>
    </source>
</evidence>
<dbReference type="STRING" id="983967.A0A1E4STV3"/>
<dbReference type="InterPro" id="IPR015424">
    <property type="entry name" value="PyrdxlP-dep_Trfase"/>
</dbReference>
<reference evidence="9" key="1">
    <citation type="submission" date="2016-04" db="EMBL/GenBank/DDBJ databases">
        <title>Comparative genomics of biotechnologically important yeasts.</title>
        <authorList>
            <consortium name="DOE Joint Genome Institute"/>
            <person name="Riley R."/>
            <person name="Haridas S."/>
            <person name="Wolfe K.H."/>
            <person name="Lopes M.R."/>
            <person name="Hittinger C.T."/>
            <person name="Goker M."/>
            <person name="Salamov A."/>
            <person name="Wisecaver J."/>
            <person name="Long T.M."/>
            <person name="Aerts A.L."/>
            <person name="Barry K."/>
            <person name="Choi C."/>
            <person name="Clum A."/>
            <person name="Coughlan A.Y."/>
            <person name="Deshpande S."/>
            <person name="Douglass A.P."/>
            <person name="Hanson S.J."/>
            <person name="Klenk H.-P."/>
            <person name="Labutti K."/>
            <person name="Lapidus A."/>
            <person name="Lindquist E."/>
            <person name="Lipzen A."/>
            <person name="Meier-Kolthoff J.P."/>
            <person name="Ohm R.A."/>
            <person name="Otillar R.P."/>
            <person name="Pangilinan J."/>
            <person name="Peng Y."/>
            <person name="Rokas A."/>
            <person name="Rosa C.A."/>
            <person name="Scheuner C."/>
            <person name="Sibirny A.A."/>
            <person name="Slot J.C."/>
            <person name="Stielow J.B."/>
            <person name="Sun H."/>
            <person name="Kurtzman C.P."/>
            <person name="Blackwell M."/>
            <person name="Grigoriev I.V."/>
            <person name="Jeffries T.W."/>
        </authorList>
    </citation>
    <scope>NUCLEOTIDE SEQUENCE [LARGE SCALE GENOMIC DNA]</scope>
    <source>
        <strain evidence="9">NRRL YB-2248</strain>
    </source>
</reference>
<dbReference type="Proteomes" id="UP000094801">
    <property type="component" value="Unassembled WGS sequence"/>
</dbReference>
<name>A0A1E4STV3_9ASCO</name>
<organism evidence="8 9">
    <name type="scientific">[Candida] arabinofermentans NRRL YB-2248</name>
    <dbReference type="NCBI Taxonomy" id="983967"/>
    <lineage>
        <taxon>Eukaryota</taxon>
        <taxon>Fungi</taxon>
        <taxon>Dikarya</taxon>
        <taxon>Ascomycota</taxon>
        <taxon>Saccharomycotina</taxon>
        <taxon>Pichiomycetes</taxon>
        <taxon>Pichiales</taxon>
        <taxon>Pichiaceae</taxon>
        <taxon>Ogataea</taxon>
        <taxon>Ogataea/Candida clade</taxon>
    </lineage>
</organism>
<comment type="similarity">
    <text evidence="3 7">Belongs to the class-III pyridoxal-phosphate-dependent aminotransferase family.</text>
</comment>